<protein>
    <submittedName>
        <fullName evidence="2">Uncharacterized protein</fullName>
    </submittedName>
</protein>
<organism evidence="1 2">
    <name type="scientific">Romanomermis culicivorax</name>
    <name type="common">Nematode worm</name>
    <dbReference type="NCBI Taxonomy" id="13658"/>
    <lineage>
        <taxon>Eukaryota</taxon>
        <taxon>Metazoa</taxon>
        <taxon>Ecdysozoa</taxon>
        <taxon>Nematoda</taxon>
        <taxon>Enoplea</taxon>
        <taxon>Dorylaimia</taxon>
        <taxon>Mermithida</taxon>
        <taxon>Mermithoidea</taxon>
        <taxon>Mermithidae</taxon>
        <taxon>Romanomermis</taxon>
    </lineage>
</organism>
<reference evidence="2" key="1">
    <citation type="submission" date="2022-11" db="UniProtKB">
        <authorList>
            <consortium name="WormBaseParasite"/>
        </authorList>
    </citation>
    <scope>IDENTIFICATION</scope>
</reference>
<sequence>MAVFLVKTTSTVLNLFHAIRDQGPSYGHPTFDQALKICKLCHDADLISPQDVFELGDSAMPAWVNVTAQATLTDNQATNVTWTPNIVENLIWPTQININGTFGVLVQPRKGFRNHTFVAMPLNIRFLYGVYPPGANLRVNGLICKAAKKSGTHQWSFVDETCIYLPTFGCHTYENHLHRSENPNGTFVTNLIREAIL</sequence>
<dbReference type="AlphaFoldDB" id="A0A915KNS8"/>
<name>A0A915KNS8_ROMCU</name>
<proteinExistence type="predicted"/>
<keyword evidence="1" id="KW-1185">Reference proteome</keyword>
<evidence type="ECO:0000313" key="2">
    <source>
        <dbReference type="WBParaSite" id="nRc.2.0.1.t39705-RA"/>
    </source>
</evidence>
<dbReference type="WBParaSite" id="nRc.2.0.1.t39705-RA">
    <property type="protein sequence ID" value="nRc.2.0.1.t39705-RA"/>
    <property type="gene ID" value="nRc.2.0.1.g39705"/>
</dbReference>
<evidence type="ECO:0000313" key="1">
    <source>
        <dbReference type="Proteomes" id="UP000887565"/>
    </source>
</evidence>
<dbReference type="Proteomes" id="UP000887565">
    <property type="component" value="Unplaced"/>
</dbReference>
<accession>A0A915KNS8</accession>